<dbReference type="EMBL" id="WUBL01000195">
    <property type="protein sequence ID" value="KAF2963570.1"/>
    <property type="molecule type" value="Genomic_DNA"/>
</dbReference>
<evidence type="ECO:0000256" key="1">
    <source>
        <dbReference type="SAM" id="MobiDB-lite"/>
    </source>
</evidence>
<gene>
    <name evidence="3" type="ORF">GQX73_g10006</name>
</gene>
<dbReference type="InParanoid" id="A0A7C8MIS3"/>
<sequence length="486" mass="53033">MNSNAKINDTQCARSFESRDTIFLTPGTTSVFRPGDTAYVSWYAGVIPEGKGSPKMNTTFNLVLSAFRDETYVYKVLENTTVPFSGRTYSDPVYWSYIPSAPCPATEISYFWPIPTNFTPASDTDFDYVLLVETIIETGWALAQSDPFRIVAPLPSSSSTSTSTSASNSPTNSASSVDNSIPTASPDTNLNSNSNSNPDASRSNSIQSASPGTKAGIAVGTIFGGITLILGAWFFYRKRRKANLNSQWDKTGTYGGTTVTDYTIVGGTDTILSGNEKVEIDGRQMPRESGGTALHELEAAQRREQRDTVDTIVISEITLTTDTPAAPKPIDRASDDIDDVLVPNDEIDITIERPRPLDAKLAAAEPYQFPLTTGCLSRPITFNRNIRGDLQTVRHQGRRIARLVFRRRVTAEVLPPCRRARAAAILVVVCLVCVDGSAQRIRLATTRKDSLFEILVATPLLCWSSGVKDNVIRRLQAYPSTSVSII</sequence>
<organism evidence="3 4">
    <name type="scientific">Xylaria multiplex</name>
    <dbReference type="NCBI Taxonomy" id="323545"/>
    <lineage>
        <taxon>Eukaryota</taxon>
        <taxon>Fungi</taxon>
        <taxon>Dikarya</taxon>
        <taxon>Ascomycota</taxon>
        <taxon>Pezizomycotina</taxon>
        <taxon>Sordariomycetes</taxon>
        <taxon>Xylariomycetidae</taxon>
        <taxon>Xylariales</taxon>
        <taxon>Xylariaceae</taxon>
        <taxon>Xylaria</taxon>
    </lineage>
</organism>
<keyword evidence="2" id="KW-1133">Transmembrane helix</keyword>
<name>A0A7C8MIS3_9PEZI</name>
<keyword evidence="4" id="KW-1185">Reference proteome</keyword>
<evidence type="ECO:0000313" key="3">
    <source>
        <dbReference type="EMBL" id="KAF2963570.1"/>
    </source>
</evidence>
<evidence type="ECO:0000313" key="4">
    <source>
        <dbReference type="Proteomes" id="UP000481858"/>
    </source>
</evidence>
<feature type="compositionally biased region" description="Low complexity" evidence="1">
    <location>
        <begin position="157"/>
        <end position="176"/>
    </location>
</feature>
<proteinExistence type="predicted"/>
<feature type="transmembrane region" description="Helical" evidence="2">
    <location>
        <begin position="215"/>
        <end position="236"/>
    </location>
</feature>
<keyword evidence="2" id="KW-0472">Membrane</keyword>
<comment type="caution">
    <text evidence="3">The sequence shown here is derived from an EMBL/GenBank/DDBJ whole genome shotgun (WGS) entry which is preliminary data.</text>
</comment>
<dbReference type="AlphaFoldDB" id="A0A7C8MIS3"/>
<dbReference type="Proteomes" id="UP000481858">
    <property type="component" value="Unassembled WGS sequence"/>
</dbReference>
<protein>
    <submittedName>
        <fullName evidence="3">Uncharacterized protein</fullName>
    </submittedName>
</protein>
<evidence type="ECO:0000256" key="2">
    <source>
        <dbReference type="SAM" id="Phobius"/>
    </source>
</evidence>
<feature type="compositionally biased region" description="Polar residues" evidence="1">
    <location>
        <begin position="177"/>
        <end position="211"/>
    </location>
</feature>
<feature type="region of interest" description="Disordered" evidence="1">
    <location>
        <begin position="157"/>
        <end position="211"/>
    </location>
</feature>
<keyword evidence="2" id="KW-0812">Transmembrane</keyword>
<dbReference type="OrthoDB" id="4753371at2759"/>
<reference evidence="3 4" key="1">
    <citation type="submission" date="2019-12" db="EMBL/GenBank/DDBJ databases">
        <title>Draft genome sequence of the ascomycete Xylaria multiplex DSM 110363.</title>
        <authorList>
            <person name="Buettner E."/>
            <person name="Kellner H."/>
        </authorList>
    </citation>
    <scope>NUCLEOTIDE SEQUENCE [LARGE SCALE GENOMIC DNA]</scope>
    <source>
        <strain evidence="3 4">DSM 110363</strain>
    </source>
</reference>
<accession>A0A7C8MIS3</accession>